<dbReference type="CDD" id="cd16663">
    <property type="entry name" value="RING-Ubox_PPIL2"/>
    <property type="match status" value="1"/>
</dbReference>
<evidence type="ECO:0000259" key="14">
    <source>
        <dbReference type="PROSITE" id="PS51698"/>
    </source>
</evidence>
<evidence type="ECO:0000313" key="15">
    <source>
        <dbReference type="EMBL" id="EFA84395.1"/>
    </source>
</evidence>
<dbReference type="PROSITE" id="PS51698">
    <property type="entry name" value="U_BOX"/>
    <property type="match status" value="1"/>
</dbReference>
<dbReference type="AlphaFoldDB" id="D3B4Z7"/>
<evidence type="ECO:0000256" key="11">
    <source>
        <dbReference type="SAM" id="Coils"/>
    </source>
</evidence>
<gene>
    <name evidence="15" type="primary">ppil2</name>
    <name evidence="15" type="ORF">PPL_03473</name>
</gene>
<dbReference type="OMA" id="NFIKHCA"/>
<evidence type="ECO:0000256" key="4">
    <source>
        <dbReference type="ARBA" id="ARBA00004123"/>
    </source>
</evidence>
<evidence type="ECO:0000313" key="16">
    <source>
        <dbReference type="Proteomes" id="UP000001396"/>
    </source>
</evidence>
<dbReference type="Gene3D" id="3.30.40.10">
    <property type="entry name" value="Zinc/RING finger domain, C3HC4 (zinc finger)"/>
    <property type="match status" value="1"/>
</dbReference>
<dbReference type="EMBL" id="ADBJ01000010">
    <property type="protein sequence ID" value="EFA84395.1"/>
    <property type="molecule type" value="Genomic_DNA"/>
</dbReference>
<dbReference type="InterPro" id="IPR013083">
    <property type="entry name" value="Znf_RING/FYVE/PHD"/>
</dbReference>
<dbReference type="Proteomes" id="UP000001396">
    <property type="component" value="Unassembled WGS sequence"/>
</dbReference>
<dbReference type="InterPro" id="IPR044666">
    <property type="entry name" value="Cyclophilin_A-like"/>
</dbReference>
<dbReference type="GeneID" id="31358993"/>
<accession>D3B4Z7</accession>
<reference evidence="15 16" key="1">
    <citation type="journal article" date="2011" name="Genome Res.">
        <title>Phylogeny-wide analysis of social amoeba genomes highlights ancient origins for complex intercellular communication.</title>
        <authorList>
            <person name="Heidel A.J."/>
            <person name="Lawal H.M."/>
            <person name="Felder M."/>
            <person name="Schilde C."/>
            <person name="Helps N.R."/>
            <person name="Tunggal B."/>
            <person name="Rivero F."/>
            <person name="John U."/>
            <person name="Schleicher M."/>
            <person name="Eichinger L."/>
            <person name="Platzer M."/>
            <person name="Noegel A.A."/>
            <person name="Schaap P."/>
            <person name="Gloeckner G."/>
        </authorList>
    </citation>
    <scope>NUCLEOTIDE SEQUENCE [LARGE SCALE GENOMIC DNA]</scope>
    <source>
        <strain evidence="16">ATCC 26659 / Pp 5 / PN500</strain>
    </source>
</reference>
<dbReference type="Pfam" id="PF00160">
    <property type="entry name" value="Pro_isomerase"/>
    <property type="match status" value="1"/>
</dbReference>
<dbReference type="PROSITE" id="PS50072">
    <property type="entry name" value="CSA_PPIASE_2"/>
    <property type="match status" value="1"/>
</dbReference>
<name>D3B4Z7_HETP5</name>
<feature type="compositionally biased region" description="Low complexity" evidence="12">
    <location>
        <begin position="182"/>
        <end position="202"/>
    </location>
</feature>
<evidence type="ECO:0000256" key="2">
    <source>
        <dbReference type="ARBA" id="ARBA00000971"/>
    </source>
</evidence>
<feature type="coiled-coil region" evidence="11">
    <location>
        <begin position="430"/>
        <end position="457"/>
    </location>
</feature>
<dbReference type="FunFam" id="3.30.40.10:FF:000079">
    <property type="entry name" value="Peptidyl-prolyl cis-trans isomerase 2"/>
    <property type="match status" value="1"/>
</dbReference>
<dbReference type="InterPro" id="IPR020892">
    <property type="entry name" value="Cyclophilin-type_PPIase_CS"/>
</dbReference>
<comment type="caution">
    <text evidence="15">The sequence shown here is derived from an EMBL/GenBank/DDBJ whole genome shotgun (WGS) entry which is preliminary data.</text>
</comment>
<dbReference type="InterPro" id="IPR003613">
    <property type="entry name" value="Ubox_domain"/>
</dbReference>
<keyword evidence="9 15" id="KW-0413">Isomerase</keyword>
<proteinExistence type="inferred from homology"/>
<feature type="domain" description="U-box" evidence="14">
    <location>
        <begin position="34"/>
        <end position="107"/>
    </location>
</feature>
<sequence>MAKRKSKQKLFITAGEWANDFGGKKDGEKRSNEKPLPYYCCSLSLQPFDDPMCTLDGNLYEMLNIIPFLKKYKRDPVTGKPMTFKDLFKANFAVNSDDEYHCPILKKVFTDYSHIVIIRTTGNNPADKEYTQQKSLSNFHFIKEGLDFKEDQTTSNINLSETALRIFNELKAKGIPINSNDSTSTTTTTSTSTTSSSKLTTSNLNAESSKTSILDKDVEQYRREKREKEEAVRKQSGQAPSFTSTGMSLTSVIEDHPADRPGKKTKKKGYVSIQTNIGDINIQLHCDFVPKTCENFLALCATGYYNNVIFHRSIKNFMIQGGDPTGTGTGGQSIWKRAFADEFKPYLSHHERGILSMANSGPNTNGSQFFILFRPAPHLDRKHTVFGKVVGGLDVLKTMEMIKTNQNDVPLIPIKILGVKIFENPFETIDEEELEELKKAELKRREKESKFNDTERGQWYSNPNVVVPQTNKTGVGKYIVDTKPVAKVSAKVAVKPIATTTSTTTTPEQESQLKRQIIQDKLNETTKKSKTYGNFSNF</sequence>
<feature type="region of interest" description="Disordered" evidence="12">
    <location>
        <begin position="175"/>
        <end position="248"/>
    </location>
</feature>
<feature type="compositionally biased region" description="Basic and acidic residues" evidence="12">
    <location>
        <begin position="213"/>
        <end position="233"/>
    </location>
</feature>
<evidence type="ECO:0000256" key="12">
    <source>
        <dbReference type="SAM" id="MobiDB-lite"/>
    </source>
</evidence>
<evidence type="ECO:0000256" key="5">
    <source>
        <dbReference type="ARBA" id="ARBA00007930"/>
    </source>
</evidence>
<evidence type="ECO:0000256" key="1">
    <source>
        <dbReference type="ARBA" id="ARBA00000900"/>
    </source>
</evidence>
<evidence type="ECO:0000259" key="13">
    <source>
        <dbReference type="PROSITE" id="PS50072"/>
    </source>
</evidence>
<dbReference type="PANTHER" id="PTHR45625">
    <property type="entry name" value="PEPTIDYL-PROLYL CIS-TRANS ISOMERASE-RELATED"/>
    <property type="match status" value="1"/>
</dbReference>
<dbReference type="GO" id="GO:0006457">
    <property type="term" value="P:protein folding"/>
    <property type="evidence" value="ECO:0007669"/>
    <property type="project" value="InterPro"/>
</dbReference>
<dbReference type="InterPro" id="IPR029000">
    <property type="entry name" value="Cyclophilin-like_dom_sf"/>
</dbReference>
<feature type="domain" description="PPIase cyclophilin-type" evidence="13">
    <location>
        <begin position="274"/>
        <end position="421"/>
    </location>
</feature>
<evidence type="ECO:0000256" key="6">
    <source>
        <dbReference type="ARBA" id="ARBA00022679"/>
    </source>
</evidence>
<keyword evidence="10" id="KW-0539">Nucleus</keyword>
<dbReference type="InterPro" id="IPR002130">
    <property type="entry name" value="Cyclophilin-type_PPIase_dom"/>
</dbReference>
<dbReference type="SUPFAM" id="SSF57850">
    <property type="entry name" value="RING/U-box"/>
    <property type="match status" value="1"/>
</dbReference>
<keyword evidence="7" id="KW-0833">Ubl conjugation pathway</keyword>
<protein>
    <submittedName>
        <fullName evidence="15">Cyclophilin-type peptidylprolyl cis-trans isomerase</fullName>
    </submittedName>
</protein>
<feature type="compositionally biased region" description="Polar residues" evidence="12">
    <location>
        <begin position="203"/>
        <end position="212"/>
    </location>
</feature>
<comment type="subcellular location">
    <subcellularLocation>
        <location evidence="4">Nucleus</location>
    </subcellularLocation>
</comment>
<dbReference type="STRING" id="670386.D3B4Z7"/>
<dbReference type="RefSeq" id="XP_020436509.1">
    <property type="nucleotide sequence ID" value="XM_020574437.1"/>
</dbReference>
<evidence type="ECO:0000256" key="10">
    <source>
        <dbReference type="ARBA" id="ARBA00023242"/>
    </source>
</evidence>
<dbReference type="GO" id="GO:0061630">
    <property type="term" value="F:ubiquitin protein ligase activity"/>
    <property type="evidence" value="ECO:0007669"/>
    <property type="project" value="UniProtKB-EC"/>
</dbReference>
<keyword evidence="8" id="KW-0697">Rotamase</keyword>
<feature type="compositionally biased region" description="Polar residues" evidence="12">
    <location>
        <begin position="235"/>
        <end position="248"/>
    </location>
</feature>
<keyword evidence="16" id="KW-1185">Reference proteome</keyword>
<keyword evidence="6" id="KW-0808">Transferase</keyword>
<dbReference type="FunFam" id="2.40.100.10:FF:000014">
    <property type="entry name" value="Peptidyl-prolyl cis-trans isomerase cyp65"/>
    <property type="match status" value="1"/>
</dbReference>
<dbReference type="GO" id="GO:0000209">
    <property type="term" value="P:protein polyubiquitination"/>
    <property type="evidence" value="ECO:0007669"/>
    <property type="project" value="TreeGrafter"/>
</dbReference>
<comment type="function">
    <text evidence="3">May catalyze the cis-trans isomerization of proline imidic peptide bonds in oligopeptides thereby assisting the folding of proteins. May also function as a chaperone, playing a role in intracellular transport of proteins. May also have a protein ubiquitin ligase activity acting as an E3 ubiquitin protein ligase or as a ubiquitin-ubiquitin ligase promoting elongation of ubiquitin chains on proteins.</text>
</comment>
<dbReference type="GO" id="GO:0003755">
    <property type="term" value="F:peptidyl-prolyl cis-trans isomerase activity"/>
    <property type="evidence" value="ECO:0007669"/>
    <property type="project" value="UniProtKB-KW"/>
</dbReference>
<comment type="similarity">
    <text evidence="5">Belongs to the cyclophilin-type PPIase family. PPIL2 subfamily.</text>
</comment>
<dbReference type="InterPro" id="IPR026951">
    <property type="entry name" value="PPIL2_U-box_dom"/>
</dbReference>
<dbReference type="SMART" id="SM00504">
    <property type="entry name" value="Ubox"/>
    <property type="match status" value="1"/>
</dbReference>
<organism evidence="15 16">
    <name type="scientific">Heterostelium pallidum (strain ATCC 26659 / Pp 5 / PN500)</name>
    <name type="common">Cellular slime mold</name>
    <name type="synonym">Polysphondylium pallidum</name>
    <dbReference type="NCBI Taxonomy" id="670386"/>
    <lineage>
        <taxon>Eukaryota</taxon>
        <taxon>Amoebozoa</taxon>
        <taxon>Evosea</taxon>
        <taxon>Eumycetozoa</taxon>
        <taxon>Dictyostelia</taxon>
        <taxon>Acytosteliales</taxon>
        <taxon>Acytosteliaceae</taxon>
        <taxon>Heterostelium</taxon>
    </lineage>
</organism>
<dbReference type="PROSITE" id="PS00170">
    <property type="entry name" value="CSA_PPIASE_1"/>
    <property type="match status" value="1"/>
</dbReference>
<comment type="catalytic activity">
    <reaction evidence="2">
        <text>[protein]-peptidylproline (omega=180) = [protein]-peptidylproline (omega=0)</text>
        <dbReference type="Rhea" id="RHEA:16237"/>
        <dbReference type="Rhea" id="RHEA-COMP:10747"/>
        <dbReference type="Rhea" id="RHEA-COMP:10748"/>
        <dbReference type="ChEBI" id="CHEBI:83833"/>
        <dbReference type="ChEBI" id="CHEBI:83834"/>
        <dbReference type="EC" id="5.2.1.8"/>
    </reaction>
</comment>
<dbReference type="PRINTS" id="PR00153">
    <property type="entry name" value="CSAPPISMRASE"/>
</dbReference>
<dbReference type="FunCoup" id="D3B4Z7">
    <property type="interactions" value="670"/>
</dbReference>
<dbReference type="InParanoid" id="D3B4Z7"/>
<evidence type="ECO:0000256" key="7">
    <source>
        <dbReference type="ARBA" id="ARBA00022786"/>
    </source>
</evidence>
<evidence type="ECO:0000256" key="3">
    <source>
        <dbReference type="ARBA" id="ARBA00003697"/>
    </source>
</evidence>
<dbReference type="SUPFAM" id="SSF50891">
    <property type="entry name" value="Cyclophilin-like"/>
    <property type="match status" value="1"/>
</dbReference>
<evidence type="ECO:0000256" key="8">
    <source>
        <dbReference type="ARBA" id="ARBA00023110"/>
    </source>
</evidence>
<keyword evidence="11" id="KW-0175">Coiled coil</keyword>
<dbReference type="PANTHER" id="PTHR45625:SF1">
    <property type="entry name" value="RING-TYPE E3 UBIQUITIN-PROTEIN LIGASE PPIL2"/>
    <property type="match status" value="1"/>
</dbReference>
<dbReference type="Gene3D" id="2.40.100.10">
    <property type="entry name" value="Cyclophilin-like"/>
    <property type="match status" value="1"/>
</dbReference>
<evidence type="ECO:0000256" key="9">
    <source>
        <dbReference type="ARBA" id="ARBA00023235"/>
    </source>
</evidence>
<dbReference type="GO" id="GO:0071013">
    <property type="term" value="C:catalytic step 2 spliceosome"/>
    <property type="evidence" value="ECO:0007669"/>
    <property type="project" value="TreeGrafter"/>
</dbReference>
<comment type="catalytic activity">
    <reaction evidence="1">
        <text>S-ubiquitinyl-[E2 ubiquitin-conjugating enzyme]-L-cysteine + [acceptor protein]-L-lysine = [E2 ubiquitin-conjugating enzyme]-L-cysteine + N(6)-ubiquitinyl-[acceptor protein]-L-lysine.</text>
        <dbReference type="EC" id="2.3.2.27"/>
    </reaction>
</comment>